<sequence length="713" mass="84409">MGDHIEDIPDATNFEYITQQITKIKRIFISFANSYHAKAIVSCIFENNDTHIIIYGTSQNYKKNIEQVEILSTHEDILSLLEQLDVIILDISQNRTQLNEAKIILDYLEEKVVSNTEIKIHLILISTIMTWANTPQNDNLSDIDYCKRQPHPCFHEHFMIERRVLNMQKRFPGKIHSVVVCPGIIYGEEQDIFEYIFKECYFNYPEIEIFLPATNILPIIYIYDFAKIIIQIIEQTCDSKYILAVQPETLSVFEIVNIFSKNSESRIRICEQDEIFTMREDFITQRVFNHLTLNLRLYSEYLSDFSFEITGLNLNSHGEKIIQQFYKSRNLKPLKILIDGSSFTPQCKLAKFFSDHYSIHQIEKKNFLNNYKCRLDRKIFSTQQYLEKMRKILPKISETLEILPFLNDAEEEIKKWTSQCDQIGVMLASEVEISFDEMKEFIMERLLSHACIKNQGYVMSDFQLNNLEANEIFDKDTKPDFVIILNRMMELDKECLEIEDKNDEYFDRQSKKDDESEMQRKLKIYYESQYDDTSIENYFLDHGIVPFVINIDQNISSDKLSSIFDDLKTKIGPHMTYELSPKEMKEINKMKQLAYEKELAEKQEIERKKAQKKKEEQEKLLEVINNELCEKKKAEIKEIEKRSAPVREYLNTHVFPHLIDGILELTTLRPNDPNKYLSDYMFQKHFKDESSQAQMIEVDEEIVEEFKKLSQCE</sequence>
<dbReference type="InterPro" id="IPR007858">
    <property type="entry name" value="Dpy-30_motif"/>
</dbReference>
<proteinExistence type="predicted"/>
<dbReference type="Gene3D" id="1.20.890.10">
    <property type="entry name" value="cAMP-dependent protein kinase regulatory subunit, dimerization-anchoring domain"/>
    <property type="match status" value="1"/>
</dbReference>
<dbReference type="Pfam" id="PF05186">
    <property type="entry name" value="Dpy-30"/>
    <property type="match status" value="1"/>
</dbReference>
<dbReference type="AlphaFoldDB" id="A0A9J6BNC9"/>
<dbReference type="Proteomes" id="UP001107558">
    <property type="component" value="Chromosome 3"/>
</dbReference>
<reference evidence="2" key="1">
    <citation type="submission" date="2021-03" db="EMBL/GenBank/DDBJ databases">
        <title>Chromosome level genome of the anhydrobiotic midge Polypedilum vanderplanki.</title>
        <authorList>
            <person name="Yoshida Y."/>
            <person name="Kikawada T."/>
            <person name="Gusev O."/>
        </authorList>
    </citation>
    <scope>NUCLEOTIDE SEQUENCE</scope>
    <source>
        <strain evidence="2">NIAS01</strain>
        <tissue evidence="2">Whole body or cell culture</tissue>
    </source>
</reference>
<dbReference type="CDD" id="cd22967">
    <property type="entry name" value="DD_AK7"/>
    <property type="match status" value="1"/>
</dbReference>
<organism evidence="2 3">
    <name type="scientific">Polypedilum vanderplanki</name>
    <name type="common">Sleeping chironomid midge</name>
    <dbReference type="NCBI Taxonomy" id="319348"/>
    <lineage>
        <taxon>Eukaryota</taxon>
        <taxon>Metazoa</taxon>
        <taxon>Ecdysozoa</taxon>
        <taxon>Arthropoda</taxon>
        <taxon>Hexapoda</taxon>
        <taxon>Insecta</taxon>
        <taxon>Pterygota</taxon>
        <taxon>Neoptera</taxon>
        <taxon>Endopterygota</taxon>
        <taxon>Diptera</taxon>
        <taxon>Nematocera</taxon>
        <taxon>Chironomoidea</taxon>
        <taxon>Chironomidae</taxon>
        <taxon>Chironominae</taxon>
        <taxon>Polypedilum</taxon>
        <taxon>Polypedilum</taxon>
    </lineage>
</organism>
<dbReference type="SUPFAM" id="SSF51735">
    <property type="entry name" value="NAD(P)-binding Rossmann-fold domains"/>
    <property type="match status" value="1"/>
</dbReference>
<dbReference type="InterPro" id="IPR047499">
    <property type="entry name" value="DD_AK7"/>
</dbReference>
<evidence type="ECO:0000313" key="3">
    <source>
        <dbReference type="Proteomes" id="UP001107558"/>
    </source>
</evidence>
<gene>
    <name evidence="2" type="ORF">PVAND_001155</name>
</gene>
<dbReference type="InterPro" id="IPR036291">
    <property type="entry name" value="NAD(P)-bd_dom_sf"/>
</dbReference>
<dbReference type="InterPro" id="IPR027417">
    <property type="entry name" value="P-loop_NTPase"/>
</dbReference>
<evidence type="ECO:0000256" key="1">
    <source>
        <dbReference type="SAM" id="Coils"/>
    </source>
</evidence>
<name>A0A9J6BNC9_POLVA</name>
<dbReference type="Gene3D" id="3.40.50.300">
    <property type="entry name" value="P-loop containing nucleotide triphosphate hydrolases"/>
    <property type="match status" value="1"/>
</dbReference>
<dbReference type="OrthoDB" id="417678at2759"/>
<evidence type="ECO:0000313" key="2">
    <source>
        <dbReference type="EMBL" id="KAG5670926.1"/>
    </source>
</evidence>
<protein>
    <submittedName>
        <fullName evidence="2">Uncharacterized protein</fullName>
    </submittedName>
</protein>
<dbReference type="EMBL" id="JADBJN010000003">
    <property type="protein sequence ID" value="KAG5670926.1"/>
    <property type="molecule type" value="Genomic_DNA"/>
</dbReference>
<feature type="coiled-coil region" evidence="1">
    <location>
        <begin position="593"/>
        <end position="627"/>
    </location>
</feature>
<keyword evidence="1" id="KW-0175">Coiled coil</keyword>
<keyword evidence="3" id="KW-1185">Reference proteome</keyword>
<accession>A0A9J6BNC9</accession>
<comment type="caution">
    <text evidence="2">The sequence shown here is derived from an EMBL/GenBank/DDBJ whole genome shotgun (WGS) entry which is preliminary data.</text>
</comment>
<dbReference type="Gene3D" id="3.40.50.720">
    <property type="entry name" value="NAD(P)-binding Rossmann-like Domain"/>
    <property type="match status" value="1"/>
</dbReference>